<protein>
    <submittedName>
        <fullName evidence="1">Uncharacterized protein</fullName>
    </submittedName>
</protein>
<dbReference type="AlphaFoldDB" id="A0A392REG7"/>
<comment type="caution">
    <text evidence="1">The sequence shown here is derived from an EMBL/GenBank/DDBJ whole genome shotgun (WGS) entry which is preliminary data.</text>
</comment>
<name>A0A392REG7_9FABA</name>
<organism evidence="1 2">
    <name type="scientific">Trifolium medium</name>
    <dbReference type="NCBI Taxonomy" id="97028"/>
    <lineage>
        <taxon>Eukaryota</taxon>
        <taxon>Viridiplantae</taxon>
        <taxon>Streptophyta</taxon>
        <taxon>Embryophyta</taxon>
        <taxon>Tracheophyta</taxon>
        <taxon>Spermatophyta</taxon>
        <taxon>Magnoliopsida</taxon>
        <taxon>eudicotyledons</taxon>
        <taxon>Gunneridae</taxon>
        <taxon>Pentapetalae</taxon>
        <taxon>rosids</taxon>
        <taxon>fabids</taxon>
        <taxon>Fabales</taxon>
        <taxon>Fabaceae</taxon>
        <taxon>Papilionoideae</taxon>
        <taxon>50 kb inversion clade</taxon>
        <taxon>NPAAA clade</taxon>
        <taxon>Hologalegina</taxon>
        <taxon>IRL clade</taxon>
        <taxon>Trifolieae</taxon>
        <taxon>Trifolium</taxon>
    </lineage>
</organism>
<keyword evidence="2" id="KW-1185">Reference proteome</keyword>
<evidence type="ECO:0000313" key="2">
    <source>
        <dbReference type="Proteomes" id="UP000265520"/>
    </source>
</evidence>
<proteinExistence type="predicted"/>
<sequence>MPSECLDSINRGHFSNSSSLRERRLLGVIPLSLGQHFTDRLVRLGRLPGMFPLSFGQLCSDKLVRQGNSIDVSPISSHSSHCGIFTNCKVSKDENG</sequence>
<evidence type="ECO:0000313" key="1">
    <source>
        <dbReference type="EMBL" id="MCI34226.1"/>
    </source>
</evidence>
<reference evidence="1 2" key="1">
    <citation type="journal article" date="2018" name="Front. Plant Sci.">
        <title>Red Clover (Trifolium pratense) and Zigzag Clover (T. medium) - A Picture of Genomic Similarities and Differences.</title>
        <authorList>
            <person name="Dluhosova J."/>
            <person name="Istvanek J."/>
            <person name="Nedelnik J."/>
            <person name="Repkova J."/>
        </authorList>
    </citation>
    <scope>NUCLEOTIDE SEQUENCE [LARGE SCALE GENOMIC DNA]</scope>
    <source>
        <strain evidence="2">cv. 10/8</strain>
        <tissue evidence="1">Leaf</tissue>
    </source>
</reference>
<dbReference type="EMBL" id="LXQA010211741">
    <property type="protein sequence ID" value="MCI34226.1"/>
    <property type="molecule type" value="Genomic_DNA"/>
</dbReference>
<accession>A0A392REG7</accession>
<dbReference type="Proteomes" id="UP000265520">
    <property type="component" value="Unassembled WGS sequence"/>
</dbReference>